<evidence type="ECO:0000313" key="2">
    <source>
        <dbReference type="EMBL" id="KAG0465022.1"/>
    </source>
</evidence>
<keyword evidence="3" id="KW-1185">Reference proteome</keyword>
<reference evidence="3 4" key="1">
    <citation type="journal article" date="2020" name="Nat. Food">
        <title>A phased Vanilla planifolia genome enables genetic improvement of flavour and production.</title>
        <authorList>
            <person name="Hasing T."/>
            <person name="Tang H."/>
            <person name="Brym M."/>
            <person name="Khazi F."/>
            <person name="Huang T."/>
            <person name="Chambers A.H."/>
        </authorList>
    </citation>
    <scope>NUCLEOTIDE SEQUENCE [LARGE SCALE GENOMIC DNA]</scope>
    <source>
        <tissue evidence="2">Leaf</tissue>
    </source>
</reference>
<proteinExistence type="predicted"/>
<dbReference type="Proteomes" id="UP000636800">
    <property type="component" value="Chromosome 10"/>
</dbReference>
<organism evidence="2 4">
    <name type="scientific">Vanilla planifolia</name>
    <name type="common">Vanilla</name>
    <dbReference type="NCBI Taxonomy" id="51239"/>
    <lineage>
        <taxon>Eukaryota</taxon>
        <taxon>Viridiplantae</taxon>
        <taxon>Streptophyta</taxon>
        <taxon>Embryophyta</taxon>
        <taxon>Tracheophyta</taxon>
        <taxon>Spermatophyta</taxon>
        <taxon>Magnoliopsida</taxon>
        <taxon>Liliopsida</taxon>
        <taxon>Asparagales</taxon>
        <taxon>Orchidaceae</taxon>
        <taxon>Vanilloideae</taxon>
        <taxon>Vanilleae</taxon>
        <taxon>Vanilla</taxon>
    </lineage>
</organism>
<sequence length="188" mass="21288">MRTRVPVCKETDDHDRTYYAGGQYPTTFNIACAELERSELNHRTDTSGETITANPGSRSVCRPGPIFDLAPYCKPSYPARRVDAKMVHRNVMMTPKASPLSQDDRMLARRTSTRLRCCRGLALMGRGGEFRQTAMEGQLSYSCVLYRMEEETPRIALPRLRYGPNGARHVAMESMAYARVRSTWRSSA</sequence>
<evidence type="ECO:0000313" key="4">
    <source>
        <dbReference type="Proteomes" id="UP000639772"/>
    </source>
</evidence>
<dbReference type="AlphaFoldDB" id="A0A835UKI0"/>
<evidence type="ECO:0000313" key="1">
    <source>
        <dbReference type="EMBL" id="KAG0463625.1"/>
    </source>
</evidence>
<accession>A0A835UKI0</accession>
<protein>
    <submittedName>
        <fullName evidence="2">Uncharacterized protein</fullName>
    </submittedName>
</protein>
<name>A0A835UKI0_VANPL</name>
<comment type="caution">
    <text evidence="2">The sequence shown here is derived from an EMBL/GenBank/DDBJ whole genome shotgun (WGS) entry which is preliminary data.</text>
</comment>
<dbReference type="EMBL" id="JADCNL010000010">
    <property type="protein sequence ID" value="KAG0463625.1"/>
    <property type="molecule type" value="Genomic_DNA"/>
</dbReference>
<gene>
    <name evidence="2" type="ORF">HPP92_019186</name>
    <name evidence="1" type="ORF">HPP92_019694</name>
</gene>
<dbReference type="Proteomes" id="UP000639772">
    <property type="component" value="Chromosome 10"/>
</dbReference>
<dbReference type="EMBL" id="JADCNM010000010">
    <property type="protein sequence ID" value="KAG0465022.1"/>
    <property type="molecule type" value="Genomic_DNA"/>
</dbReference>
<evidence type="ECO:0000313" key="3">
    <source>
        <dbReference type="Proteomes" id="UP000636800"/>
    </source>
</evidence>